<proteinExistence type="predicted"/>
<evidence type="ECO:0000313" key="2">
    <source>
        <dbReference type="Proteomes" id="UP000465778"/>
    </source>
</evidence>
<dbReference type="AlphaFoldDB" id="A0A800MUC1"/>
<gene>
    <name evidence="1" type="ORF">KIS1582_3553</name>
</gene>
<dbReference type="Proteomes" id="UP000465778">
    <property type="component" value="Unassembled WGS sequence"/>
</dbReference>
<sequence>MANTEISSHQKYTDGMINTKIMILMSEFILDHEMEPIFVQFLNGLLDEDKWSDFECQINFLINEFDLKESEIECEMKKLIKIPVIS</sequence>
<evidence type="ECO:0000313" key="1">
    <source>
        <dbReference type="EMBL" id="KAF0822659.1"/>
    </source>
</evidence>
<name>A0A800MUC1_CYTFI</name>
<accession>A0A800MUC1</accession>
<dbReference type="EMBL" id="VDEM01000050">
    <property type="protein sequence ID" value="KAF0822659.1"/>
    <property type="molecule type" value="Genomic_DNA"/>
</dbReference>
<comment type="caution">
    <text evidence="1">The sequence shown here is derived from an EMBL/GenBank/DDBJ whole genome shotgun (WGS) entry which is preliminary data.</text>
</comment>
<dbReference type="RefSeq" id="WP_159345901.1">
    <property type="nucleotide sequence ID" value="NZ_JBALOT010000066.1"/>
</dbReference>
<reference evidence="1 2" key="1">
    <citation type="journal article" date="2020" name="G3 (Bethesda)">
        <title>Whole Genome Sequencing and Comparative Genomics of Two Nematicidal Bacillus Strains Reveals a Wide Range of Possible Virulence Factors.</title>
        <authorList>
            <person name="Susic N."/>
            <person name="Janezic S."/>
            <person name="Rupnik M."/>
            <person name="Geric Stare B."/>
        </authorList>
    </citation>
    <scope>NUCLEOTIDE SEQUENCE [LARGE SCALE GENOMIC DNA]</scope>
    <source>
        <strain evidence="1 2">I-1582</strain>
    </source>
</reference>
<protein>
    <submittedName>
        <fullName evidence="1">Uncharacterized protein</fullName>
    </submittedName>
</protein>
<organism evidence="1 2">
    <name type="scientific">Cytobacillus firmus</name>
    <name type="common">Bacillus firmus</name>
    <dbReference type="NCBI Taxonomy" id="1399"/>
    <lineage>
        <taxon>Bacteria</taxon>
        <taxon>Bacillati</taxon>
        <taxon>Bacillota</taxon>
        <taxon>Bacilli</taxon>
        <taxon>Bacillales</taxon>
        <taxon>Bacillaceae</taxon>
        <taxon>Cytobacillus</taxon>
    </lineage>
</organism>